<evidence type="ECO:0008006" key="6">
    <source>
        <dbReference type="Google" id="ProtNLM"/>
    </source>
</evidence>
<evidence type="ECO:0000313" key="5">
    <source>
        <dbReference type="Proteomes" id="UP000434957"/>
    </source>
</evidence>
<dbReference type="Proteomes" id="UP000429607">
    <property type="component" value="Unassembled WGS sequence"/>
</dbReference>
<name>A0A6A4BLM3_9STRA</name>
<dbReference type="EMBL" id="QXFT01005437">
    <property type="protein sequence ID" value="KAE9272655.1"/>
    <property type="molecule type" value="Genomic_DNA"/>
</dbReference>
<comment type="caution">
    <text evidence="3">The sequence shown here is derived from an EMBL/GenBank/DDBJ whole genome shotgun (WGS) entry which is preliminary data.</text>
</comment>
<evidence type="ECO:0000256" key="1">
    <source>
        <dbReference type="SAM" id="SignalP"/>
    </source>
</evidence>
<proteinExistence type="predicted"/>
<dbReference type="Proteomes" id="UP000434957">
    <property type="component" value="Unassembled WGS sequence"/>
</dbReference>
<dbReference type="EMBL" id="QXFV01005423">
    <property type="protein sequence ID" value="KAE8964991.1"/>
    <property type="molecule type" value="Genomic_DNA"/>
</dbReference>
<keyword evidence="5" id="KW-1185">Reference proteome</keyword>
<organism evidence="3 5">
    <name type="scientific">Phytophthora rubi</name>
    <dbReference type="NCBI Taxonomy" id="129364"/>
    <lineage>
        <taxon>Eukaryota</taxon>
        <taxon>Sar</taxon>
        <taxon>Stramenopiles</taxon>
        <taxon>Oomycota</taxon>
        <taxon>Peronosporomycetes</taxon>
        <taxon>Peronosporales</taxon>
        <taxon>Peronosporaceae</taxon>
        <taxon>Phytophthora</taxon>
    </lineage>
</organism>
<dbReference type="AlphaFoldDB" id="A0A6A4BLM3"/>
<accession>A0A6A4BLM3</accession>
<evidence type="ECO:0000313" key="3">
    <source>
        <dbReference type="EMBL" id="KAE9272655.1"/>
    </source>
</evidence>
<reference evidence="3 5" key="1">
    <citation type="submission" date="2018-08" db="EMBL/GenBank/DDBJ databases">
        <title>Genomic investigation of the strawberry pathogen Phytophthora fragariae indicates pathogenicity is determined by transcriptional variation in three key races.</title>
        <authorList>
            <person name="Adams T.M."/>
            <person name="Armitage A.D."/>
            <person name="Sobczyk M.K."/>
            <person name="Bates H.J."/>
            <person name="Dunwell J.M."/>
            <person name="Nellist C.F."/>
            <person name="Harrison R.J."/>
        </authorList>
    </citation>
    <scope>NUCLEOTIDE SEQUENCE [LARGE SCALE GENOMIC DNA]</scope>
    <source>
        <strain evidence="2 4">SCRP249</strain>
        <strain evidence="3 5">SCRP333</strain>
    </source>
</reference>
<feature type="signal peptide" evidence="1">
    <location>
        <begin position="1"/>
        <end position="19"/>
    </location>
</feature>
<protein>
    <recommendedName>
        <fullName evidence="6">RxLR effector protein</fullName>
    </recommendedName>
</protein>
<gene>
    <name evidence="2" type="ORF">PR001_g28866</name>
    <name evidence="3" type="ORF">PR003_g30138</name>
</gene>
<feature type="chain" id="PRO_5036167148" description="RxLR effector protein" evidence="1">
    <location>
        <begin position="20"/>
        <end position="86"/>
    </location>
</feature>
<evidence type="ECO:0000313" key="4">
    <source>
        <dbReference type="Proteomes" id="UP000429607"/>
    </source>
</evidence>
<evidence type="ECO:0000313" key="2">
    <source>
        <dbReference type="EMBL" id="KAE8964991.1"/>
    </source>
</evidence>
<sequence>MIHLLVSLALLACADAVSAAKSDTAHVFSFRSETIEADEDSSTFEDIVFGVFANAKDLVSETKQSKLYEKFKTKSYRAQNSKLGCG</sequence>
<keyword evidence="1" id="KW-0732">Signal</keyword>